<dbReference type="CDD" id="cd00198">
    <property type="entry name" value="vWFA"/>
    <property type="match status" value="1"/>
</dbReference>
<dbReference type="EMBL" id="QBKR01000007">
    <property type="protein sequence ID" value="PTX61317.1"/>
    <property type="molecule type" value="Genomic_DNA"/>
</dbReference>
<dbReference type="AlphaFoldDB" id="A0A2T6BZA7"/>
<dbReference type="SMART" id="SM00327">
    <property type="entry name" value="VWA"/>
    <property type="match status" value="1"/>
</dbReference>
<dbReference type="RefSeq" id="WP_108022610.1">
    <property type="nucleotide sequence ID" value="NZ_QBKR01000007.1"/>
</dbReference>
<evidence type="ECO:0000256" key="1">
    <source>
        <dbReference type="SAM" id="MobiDB-lite"/>
    </source>
</evidence>
<dbReference type="PANTHER" id="PTHR39338:SF6">
    <property type="entry name" value="BLL5662 PROTEIN"/>
    <property type="match status" value="1"/>
</dbReference>
<protein>
    <recommendedName>
        <fullName evidence="2">VWFA domain-containing protein</fullName>
    </recommendedName>
</protein>
<dbReference type="Proteomes" id="UP000244240">
    <property type="component" value="Unassembled WGS sequence"/>
</dbReference>
<dbReference type="InterPro" id="IPR002035">
    <property type="entry name" value="VWF_A"/>
</dbReference>
<accession>A0A2T6BZA7</accession>
<dbReference type="SUPFAM" id="SSF53300">
    <property type="entry name" value="vWA-like"/>
    <property type="match status" value="1"/>
</dbReference>
<organism evidence="3 4">
    <name type="scientific">Melghirimyces profundicolus</name>
    <dbReference type="NCBI Taxonomy" id="1242148"/>
    <lineage>
        <taxon>Bacteria</taxon>
        <taxon>Bacillati</taxon>
        <taxon>Bacillota</taxon>
        <taxon>Bacilli</taxon>
        <taxon>Bacillales</taxon>
        <taxon>Thermoactinomycetaceae</taxon>
        <taxon>Melghirimyces</taxon>
    </lineage>
</organism>
<dbReference type="OrthoDB" id="9790469at2"/>
<gene>
    <name evidence="3" type="ORF">C8P63_107112</name>
</gene>
<comment type="caution">
    <text evidence="3">The sequence shown here is derived from an EMBL/GenBank/DDBJ whole genome shotgun (WGS) entry which is preliminary data.</text>
</comment>
<feature type="domain" description="VWFA" evidence="2">
    <location>
        <begin position="201"/>
        <end position="363"/>
    </location>
</feature>
<dbReference type="InterPro" id="IPR008912">
    <property type="entry name" value="Uncharacterised_CoxE"/>
</dbReference>
<dbReference type="Pfam" id="PF05762">
    <property type="entry name" value="VWA_CoxE"/>
    <property type="match status" value="1"/>
</dbReference>
<evidence type="ECO:0000313" key="3">
    <source>
        <dbReference type="EMBL" id="PTX61317.1"/>
    </source>
</evidence>
<name>A0A2T6BZA7_9BACL</name>
<dbReference type="Gene3D" id="3.40.50.410">
    <property type="entry name" value="von Willebrand factor, type A domain"/>
    <property type="match status" value="1"/>
</dbReference>
<evidence type="ECO:0000313" key="4">
    <source>
        <dbReference type="Proteomes" id="UP000244240"/>
    </source>
</evidence>
<evidence type="ECO:0000259" key="2">
    <source>
        <dbReference type="SMART" id="SM00327"/>
    </source>
</evidence>
<keyword evidence="4" id="KW-1185">Reference proteome</keyword>
<feature type="region of interest" description="Disordered" evidence="1">
    <location>
        <begin position="94"/>
        <end position="117"/>
    </location>
</feature>
<dbReference type="InterPro" id="IPR036465">
    <property type="entry name" value="vWFA_dom_sf"/>
</dbReference>
<proteinExistence type="predicted"/>
<sequence>MERVDLSGLTGLTAAAIRQVRDFAPFLRQHGFRAGTPETLTALRCLAEADLSMPGELFVALRSVYARSPAEWRSFPHLFERHFLNRGPRLEEKKRVQVEDRSGNSGGPALMQDRPPTVSFAMQPGSSPSQGERYALQADPDRLREVMAVSKRALQQFDSPPGRRYQSGGCDRVDLRATIRESVRYAGEPLRLRWQQVRPDRPSVVLLIDISGSMKEHTPFMTALAWSFTRLRLRCEVFVFSTRLKRVTQLVARKAVQGIPVSELTELKGGTRIGEALEELQLRYGGLLRRHTFVIIVSDGFDAGRLERLRSAMQGLSERVRHVVWFNPLLGDPGYEPISGGMSTVMPYIHRLVDVHDLDSWRKAVEGPIFRPLFLPPAPGPNR</sequence>
<reference evidence="3 4" key="1">
    <citation type="submission" date="2018-04" db="EMBL/GenBank/DDBJ databases">
        <title>Genomic Encyclopedia of Archaeal and Bacterial Type Strains, Phase II (KMG-II): from individual species to whole genera.</title>
        <authorList>
            <person name="Goeker M."/>
        </authorList>
    </citation>
    <scope>NUCLEOTIDE SEQUENCE [LARGE SCALE GENOMIC DNA]</scope>
    <source>
        <strain evidence="3 4">DSM 45787</strain>
    </source>
</reference>
<dbReference type="PANTHER" id="PTHR39338">
    <property type="entry name" value="BLL5662 PROTEIN-RELATED"/>
    <property type="match status" value="1"/>
</dbReference>